<name>A0A4R1NLC6_9RHOB</name>
<accession>A0A4R1NLC6</accession>
<dbReference type="Proteomes" id="UP000295673">
    <property type="component" value="Unassembled WGS sequence"/>
</dbReference>
<comment type="caution">
    <text evidence="2">The sequence shown here is derived from an EMBL/GenBank/DDBJ whole genome shotgun (WGS) entry which is preliminary data.</text>
</comment>
<feature type="transmembrane region" description="Helical" evidence="1">
    <location>
        <begin position="9"/>
        <end position="30"/>
    </location>
</feature>
<evidence type="ECO:0000313" key="2">
    <source>
        <dbReference type="EMBL" id="TCL09157.1"/>
    </source>
</evidence>
<gene>
    <name evidence="2" type="ORF">BXY66_1202</name>
</gene>
<protein>
    <submittedName>
        <fullName evidence="2">Uncharacterized protein</fullName>
    </submittedName>
</protein>
<dbReference type="EMBL" id="SMGR01000001">
    <property type="protein sequence ID" value="TCL09157.1"/>
    <property type="molecule type" value="Genomic_DNA"/>
</dbReference>
<reference evidence="2 3" key="1">
    <citation type="submission" date="2019-03" db="EMBL/GenBank/DDBJ databases">
        <title>Genomic Encyclopedia of Archaeal and Bacterial Type Strains, Phase II (KMG-II): from individual species to whole genera.</title>
        <authorList>
            <person name="Goeker M."/>
        </authorList>
    </citation>
    <scope>NUCLEOTIDE SEQUENCE [LARGE SCALE GENOMIC DNA]</scope>
    <source>
        <strain evidence="2 3">DSM 26433</strain>
    </source>
</reference>
<dbReference type="RefSeq" id="WP_132859219.1">
    <property type="nucleotide sequence ID" value="NZ_SMGR01000001.1"/>
</dbReference>
<dbReference type="OrthoDB" id="8449368at2"/>
<sequence>MFFCKVGRVLAWIVFVLSVFGIVSGFFVAFSSPTLEDNMAMSRNILGTETSGEHITRSTYMLLGALVLGILSEIGLKLAATSSAKPAQHQEQDT</sequence>
<keyword evidence="1" id="KW-0812">Transmembrane</keyword>
<evidence type="ECO:0000256" key="1">
    <source>
        <dbReference type="SAM" id="Phobius"/>
    </source>
</evidence>
<organism evidence="2 3">
    <name type="scientific">Shimia isoporae</name>
    <dbReference type="NCBI Taxonomy" id="647720"/>
    <lineage>
        <taxon>Bacteria</taxon>
        <taxon>Pseudomonadati</taxon>
        <taxon>Pseudomonadota</taxon>
        <taxon>Alphaproteobacteria</taxon>
        <taxon>Rhodobacterales</taxon>
        <taxon>Roseobacteraceae</taxon>
    </lineage>
</organism>
<keyword evidence="1" id="KW-0472">Membrane</keyword>
<keyword evidence="3" id="KW-1185">Reference proteome</keyword>
<feature type="transmembrane region" description="Helical" evidence="1">
    <location>
        <begin position="60"/>
        <end position="80"/>
    </location>
</feature>
<keyword evidence="1" id="KW-1133">Transmembrane helix</keyword>
<evidence type="ECO:0000313" key="3">
    <source>
        <dbReference type="Proteomes" id="UP000295673"/>
    </source>
</evidence>
<proteinExistence type="predicted"/>
<dbReference type="AlphaFoldDB" id="A0A4R1NLC6"/>